<dbReference type="Pfam" id="PF09234">
    <property type="entry name" value="DUF1963"/>
    <property type="match status" value="1"/>
</dbReference>
<comment type="caution">
    <text evidence="1">The sequence shown here is derived from an EMBL/GenBank/DDBJ whole genome shotgun (WGS) entry which is preliminary data.</text>
</comment>
<proteinExistence type="predicted"/>
<gene>
    <name evidence="1" type="ORF">FYJ33_14380</name>
</gene>
<dbReference type="RefSeq" id="WP_154532497.1">
    <property type="nucleotide sequence ID" value="NZ_JAQXTV010000030.1"/>
</dbReference>
<accession>A0A7X2N0P4</accession>
<dbReference type="InterPro" id="IPR015315">
    <property type="entry name" value="DUF1963"/>
</dbReference>
<evidence type="ECO:0000313" key="1">
    <source>
        <dbReference type="EMBL" id="MSR92524.1"/>
    </source>
</evidence>
<name>A0A7X2N0P4_9CLOT</name>
<dbReference type="AlphaFoldDB" id="A0A7X2N0P4"/>
<dbReference type="PANTHER" id="PTHR36436:SF6">
    <property type="entry name" value="SLL5081 PROTEIN"/>
    <property type="match status" value="1"/>
</dbReference>
<dbReference type="EMBL" id="VULX01000034">
    <property type="protein sequence ID" value="MSR92524.1"/>
    <property type="molecule type" value="Genomic_DNA"/>
</dbReference>
<dbReference type="SUPFAM" id="SSF103032">
    <property type="entry name" value="Hypothetical protein YwqG"/>
    <property type="match status" value="1"/>
</dbReference>
<sequence>MGDFKNTDKNMQAAKTAITQLRNETMKQTAYIKTEIKHTGLFDSKLRGIPYLPNGAEIPTDSEGHQLTLLAQINCNDIKEMNDFPHEGILQFFVLNDDVSGVDFDDQTNQDTFRVVYYDSIDTSVTEESVKEKYNPHIEDDEDYFPVEQELALSFVISQEGISAEDYRIEKPFLDIYNKLSPSENISRLWDLDEDVYNTIFDSEEKVHHKLGGYPYFTQQDPRSEDNQYASYDTLLLQIDSEWRDNDDIILWGDCGVCNFFINHEDLKNRDFSKVIYNWDCC</sequence>
<dbReference type="Gene3D" id="2.30.320.10">
    <property type="entry name" value="YwqG-like"/>
    <property type="match status" value="1"/>
</dbReference>
<evidence type="ECO:0000313" key="2">
    <source>
        <dbReference type="Proteomes" id="UP000460287"/>
    </source>
</evidence>
<organism evidence="1 2">
    <name type="scientific">Inconstantimicrobium porci</name>
    <dbReference type="NCBI Taxonomy" id="2652291"/>
    <lineage>
        <taxon>Bacteria</taxon>
        <taxon>Bacillati</taxon>
        <taxon>Bacillota</taxon>
        <taxon>Clostridia</taxon>
        <taxon>Eubacteriales</taxon>
        <taxon>Clostridiaceae</taxon>
        <taxon>Inconstantimicrobium</taxon>
    </lineage>
</organism>
<dbReference type="PANTHER" id="PTHR36436">
    <property type="entry name" value="SLL5081 PROTEIN"/>
    <property type="match status" value="1"/>
</dbReference>
<dbReference type="InterPro" id="IPR035948">
    <property type="entry name" value="YwqG-like_sf"/>
</dbReference>
<reference evidence="1 2" key="1">
    <citation type="submission" date="2019-08" db="EMBL/GenBank/DDBJ databases">
        <title>In-depth cultivation of the pig gut microbiome towards novel bacterial diversity and tailored functional studies.</title>
        <authorList>
            <person name="Wylensek D."/>
            <person name="Hitch T.C.A."/>
            <person name="Clavel T."/>
        </authorList>
    </citation>
    <scope>NUCLEOTIDE SEQUENCE [LARGE SCALE GENOMIC DNA]</scope>
    <source>
        <strain evidence="1 2">WCA-383-APC-5B</strain>
    </source>
</reference>
<dbReference type="Proteomes" id="UP000460287">
    <property type="component" value="Unassembled WGS sequence"/>
</dbReference>
<protein>
    <submittedName>
        <fullName evidence="1">DUF1963 domain-containing protein</fullName>
    </submittedName>
</protein>
<keyword evidence="2" id="KW-1185">Reference proteome</keyword>